<name>A0ABR2X031_9FUNG</name>
<gene>
    <name evidence="1" type="ORF">K7432_003368</name>
</gene>
<proteinExistence type="predicted"/>
<evidence type="ECO:0000313" key="2">
    <source>
        <dbReference type="Proteomes" id="UP001479436"/>
    </source>
</evidence>
<comment type="caution">
    <text evidence="1">The sequence shown here is derived from an EMBL/GenBank/DDBJ whole genome shotgun (WGS) entry which is preliminary data.</text>
</comment>
<dbReference type="Proteomes" id="UP001479436">
    <property type="component" value="Unassembled WGS sequence"/>
</dbReference>
<keyword evidence="2" id="KW-1185">Reference proteome</keyword>
<protein>
    <submittedName>
        <fullName evidence="1">Uncharacterized protein</fullName>
    </submittedName>
</protein>
<evidence type="ECO:0000313" key="1">
    <source>
        <dbReference type="EMBL" id="KAK9767101.1"/>
    </source>
</evidence>
<accession>A0ABR2X031</accession>
<dbReference type="EMBL" id="JASJQH010000102">
    <property type="protein sequence ID" value="KAK9767101.1"/>
    <property type="molecule type" value="Genomic_DNA"/>
</dbReference>
<sequence>MLPGGCARVTRLFNGLRGSLLKRGFAAPSESGLQTRSVQEVATRVACTQLFLSRWGVEAAYADNSSDDRHKTAFEAIIRATEESGVYVNFTEKERKLIEKSLGSWDSEILSANNGRWETFGILLWSLHLYPEIPQYNHYFPRFKLFQSTGIMPAHPQSITEFLRYMSMEGKSRSPPAVQREINIAEAWYWRSRAQALLAIRPIIFPDHSCSSSPPPKIPKQLKDMIQQMPEAIAQASVRAQESQLISKVKDNDFGVDLGGIEEEGTGIVAYKDLPSEQHEQMKMLAEYRMLAFGWLTGRADWDADTNELGYINPISAIWAPSNN</sequence>
<reference evidence="1 2" key="1">
    <citation type="submission" date="2023-04" db="EMBL/GenBank/DDBJ databases">
        <title>Genome of Basidiobolus ranarum AG-B5.</title>
        <authorList>
            <person name="Stajich J.E."/>
            <person name="Carter-House D."/>
            <person name="Gryganskyi A."/>
        </authorList>
    </citation>
    <scope>NUCLEOTIDE SEQUENCE [LARGE SCALE GENOMIC DNA]</scope>
    <source>
        <strain evidence="1 2">AG-B5</strain>
    </source>
</reference>
<organism evidence="1 2">
    <name type="scientific">Basidiobolus ranarum</name>
    <dbReference type="NCBI Taxonomy" id="34480"/>
    <lineage>
        <taxon>Eukaryota</taxon>
        <taxon>Fungi</taxon>
        <taxon>Fungi incertae sedis</taxon>
        <taxon>Zoopagomycota</taxon>
        <taxon>Entomophthoromycotina</taxon>
        <taxon>Basidiobolomycetes</taxon>
        <taxon>Basidiobolales</taxon>
        <taxon>Basidiobolaceae</taxon>
        <taxon>Basidiobolus</taxon>
    </lineage>
</organism>